<evidence type="ECO:0000313" key="4">
    <source>
        <dbReference type="Proteomes" id="UP000335538"/>
    </source>
</evidence>
<gene>
    <name evidence="2" type="ORF">PSP31121_04370</name>
    <name evidence="1" type="ORF">SAMEA4530655_03400</name>
</gene>
<evidence type="ECO:0000313" key="1">
    <source>
        <dbReference type="EMBL" id="SNU86627.1"/>
    </source>
</evidence>
<dbReference type="EMBL" id="LT906435">
    <property type="protein sequence ID" value="SNU86627.1"/>
    <property type="molecule type" value="Genomic_DNA"/>
</dbReference>
<keyword evidence="3" id="KW-1185">Reference proteome</keyword>
<name>A0A239SMJ1_9BURK</name>
<dbReference type="EMBL" id="CABPSR010000014">
    <property type="protein sequence ID" value="VVE83608.1"/>
    <property type="molecule type" value="Genomic_DNA"/>
</dbReference>
<sequence length="34" mass="3819">MSLILNLVDSLFYNETCIETGMQCAIHVGHVFGY</sequence>
<accession>A0A239SMJ1</accession>
<reference evidence="2 4" key="2">
    <citation type="submission" date="2019-08" db="EMBL/GenBank/DDBJ databases">
        <authorList>
            <person name="Peeters C."/>
        </authorList>
    </citation>
    <scope>NUCLEOTIDE SEQUENCE [LARGE SCALE GENOMIC DNA]</scope>
    <source>
        <strain evidence="2 4">LMG 31121</strain>
    </source>
</reference>
<dbReference type="AlphaFoldDB" id="A0A239SMJ1"/>
<dbReference type="Proteomes" id="UP000215126">
    <property type="component" value="Chromosome 1"/>
</dbReference>
<protein>
    <submittedName>
        <fullName evidence="1">Uncharacterized protein</fullName>
    </submittedName>
</protein>
<organism evidence="1 3">
    <name type="scientific">Pandoraea sputorum</name>
    <dbReference type="NCBI Taxonomy" id="93222"/>
    <lineage>
        <taxon>Bacteria</taxon>
        <taxon>Pseudomonadati</taxon>
        <taxon>Pseudomonadota</taxon>
        <taxon>Betaproteobacteria</taxon>
        <taxon>Burkholderiales</taxon>
        <taxon>Burkholderiaceae</taxon>
        <taxon>Pandoraea</taxon>
    </lineage>
</organism>
<evidence type="ECO:0000313" key="3">
    <source>
        <dbReference type="Proteomes" id="UP000215126"/>
    </source>
</evidence>
<dbReference type="Proteomes" id="UP000335538">
    <property type="component" value="Unassembled WGS sequence"/>
</dbReference>
<evidence type="ECO:0000313" key="2">
    <source>
        <dbReference type="EMBL" id="VVE83608.1"/>
    </source>
</evidence>
<reference evidence="1 3" key="1">
    <citation type="submission" date="2017-06" db="EMBL/GenBank/DDBJ databases">
        <authorList>
            <consortium name="Pathogen Informatics"/>
        </authorList>
    </citation>
    <scope>NUCLEOTIDE SEQUENCE [LARGE SCALE GENOMIC DNA]</scope>
    <source>
        <strain evidence="1 3">NCTC13161</strain>
    </source>
</reference>
<proteinExistence type="predicted"/>